<dbReference type="GeneID" id="3659931"/>
<accession>Q38F16</accession>
<dbReference type="InParanoid" id="Q38F16"/>
<name>Q38F16_TRYB2</name>
<evidence type="ECO:0000256" key="1">
    <source>
        <dbReference type="SAM" id="MobiDB-lite"/>
    </source>
</evidence>
<feature type="compositionally biased region" description="Basic residues" evidence="1">
    <location>
        <begin position="137"/>
        <end position="150"/>
    </location>
</feature>
<dbReference type="PaxDb" id="5691-EAN76604"/>
<evidence type="ECO:0000313" key="3">
    <source>
        <dbReference type="Proteomes" id="UP000008524"/>
    </source>
</evidence>
<dbReference type="AlphaFoldDB" id="Q38F16"/>
<feature type="region of interest" description="Disordered" evidence="1">
    <location>
        <begin position="116"/>
        <end position="156"/>
    </location>
</feature>
<feature type="compositionally biased region" description="Acidic residues" evidence="1">
    <location>
        <begin position="218"/>
        <end position="235"/>
    </location>
</feature>
<sequence length="235" mass="26542">MSCDQLTCADKRNFVVIMSIERLRREVEQQERRVAALREKKVRRYAVLSQVRLLMNTTDPTSFTALSNSLWQLLHDMAAAETLAVNGDDPTITESVSRSASDGLFSKEMEQRIMQEEEPPLKGEWSYEDEDESVDQKKRKKRRRRQKQRKERLGGVEATGRTLALAEDNARSALLAAVDALQLDGAPQQVVGVPEWLADVETTEPGELYSGGKSDGSDKEEENVYSDDFDELSDD</sequence>
<feature type="region of interest" description="Disordered" evidence="1">
    <location>
        <begin position="197"/>
        <end position="235"/>
    </location>
</feature>
<proteinExistence type="predicted"/>
<protein>
    <submittedName>
        <fullName evidence="2">Uncharacterized protein</fullName>
    </submittedName>
</protein>
<keyword evidence="3" id="KW-1185">Reference proteome</keyword>
<dbReference type="GO" id="GO:0005737">
    <property type="term" value="C:cytoplasm"/>
    <property type="evidence" value="ECO:0006056"/>
    <property type="project" value="Others"/>
</dbReference>
<organism evidence="2 3">
    <name type="scientific">Trypanosoma brucei brucei (strain 927/4 GUTat10.1)</name>
    <dbReference type="NCBI Taxonomy" id="185431"/>
    <lineage>
        <taxon>Eukaryota</taxon>
        <taxon>Discoba</taxon>
        <taxon>Euglenozoa</taxon>
        <taxon>Kinetoplastea</taxon>
        <taxon>Metakinetoplastina</taxon>
        <taxon>Trypanosomatida</taxon>
        <taxon>Trypanosomatidae</taxon>
        <taxon>Trypanosoma</taxon>
    </lineage>
</organism>
<dbReference type="OMA" id="RIHELMC"/>
<dbReference type="Proteomes" id="UP000008524">
    <property type="component" value="Chromosome 9"/>
</dbReference>
<reference evidence="2 3" key="2">
    <citation type="journal article" date="2005" name="Science">
        <title>The genome of the African trypanosome Trypanosoma brucei.</title>
        <authorList>
            <person name="Berriman M."/>
            <person name="Ghedin E."/>
            <person name="Hertz-Fowler C."/>
            <person name="Blandin G."/>
            <person name="Renauld H."/>
            <person name="Bartholomeu D.C."/>
            <person name="Lennard N.J."/>
            <person name="Caler E."/>
            <person name="Hamlin N.E."/>
            <person name="Haas B."/>
            <person name="Bohme U."/>
            <person name="Hannick L."/>
            <person name="Aslett M.A."/>
            <person name="Shallom J."/>
            <person name="Marcello L."/>
            <person name="Hou L."/>
            <person name="Wickstead B."/>
            <person name="Alsmark U.C."/>
            <person name="Arrowsmith C."/>
            <person name="Atkin R.J."/>
            <person name="Barron A.J."/>
            <person name="Bringaud F."/>
            <person name="Brooks K."/>
            <person name="Carrington M."/>
            <person name="Cherevach I."/>
            <person name="Chillingworth T.J."/>
            <person name="Churcher C."/>
            <person name="Clark L.N."/>
            <person name="Corton C.H."/>
            <person name="Cronin A."/>
            <person name="Davies R.M."/>
            <person name="Doggett J."/>
            <person name="Djikeng A."/>
            <person name="Feldblyum T."/>
            <person name="Field M.C."/>
            <person name="Fraser A."/>
            <person name="Goodhead I."/>
            <person name="Hance Z."/>
            <person name="Harper D."/>
            <person name="Harris B.R."/>
            <person name="Hauser H."/>
            <person name="Hostetler J."/>
            <person name="Ivens A."/>
            <person name="Jagels K."/>
            <person name="Johnson D."/>
            <person name="Johnson J."/>
            <person name="Jones K."/>
            <person name="Kerhornou A.X."/>
            <person name="Koo H."/>
            <person name="Larke N."/>
            <person name="Landfear S."/>
            <person name="Larkin C."/>
            <person name="Leech V."/>
            <person name="Line A."/>
            <person name="Lord A."/>
            <person name="Macleod A."/>
            <person name="Mooney P.J."/>
            <person name="Moule S."/>
            <person name="Martin D.M."/>
            <person name="Morgan G.W."/>
            <person name="Mungall K."/>
            <person name="Norbertczak H."/>
            <person name="Ormond D."/>
            <person name="Pai G."/>
            <person name="Peacock C.S."/>
            <person name="Peterson J."/>
            <person name="Quail M.A."/>
            <person name="Rabbinowitsch E."/>
            <person name="Rajandream M.A."/>
            <person name="Reitter C."/>
            <person name="Salzberg S.L."/>
            <person name="Sanders M."/>
            <person name="Schobel S."/>
            <person name="Sharp S."/>
            <person name="Simmonds M."/>
            <person name="Simpson A.J."/>
            <person name="Tallon L."/>
            <person name="Turner C.M."/>
            <person name="Tait A."/>
            <person name="Tivey A.R."/>
            <person name="Van Aken S."/>
            <person name="Walker D."/>
            <person name="Wanless D."/>
            <person name="Wang S."/>
            <person name="White B."/>
            <person name="White O."/>
            <person name="Whitehead S."/>
            <person name="Woodward J."/>
            <person name="Wortman J."/>
            <person name="Adams M.D."/>
            <person name="Embley T.M."/>
            <person name="Gull K."/>
            <person name="Ullu E."/>
            <person name="Barry J.D."/>
            <person name="Fairlamb A.H."/>
            <person name="Opperdoes F."/>
            <person name="Barrell B.G."/>
            <person name="Donelson J.E."/>
            <person name="Hall N."/>
            <person name="Fraser C.M."/>
            <person name="Melville S.E."/>
            <person name="El-Sayed N.M."/>
        </authorList>
    </citation>
    <scope>NUCLEOTIDE SEQUENCE [LARGE SCALE GENOMIC DNA]</scope>
    <source>
        <strain evidence="2 3">927/4 GUTat10.1</strain>
    </source>
</reference>
<dbReference type="EMBL" id="CM000207">
    <property type="protein sequence ID" value="EAN76604.1"/>
    <property type="molecule type" value="Genomic_DNA"/>
</dbReference>
<gene>
    <name evidence="2" type="ORF">Tb09.160.3910</name>
</gene>
<dbReference type="RefSeq" id="XP_803846.1">
    <property type="nucleotide sequence ID" value="XM_798753.1"/>
</dbReference>
<evidence type="ECO:0000313" key="2">
    <source>
        <dbReference type="EMBL" id="EAN76604.1"/>
    </source>
</evidence>
<dbReference type="GO" id="GO:0010608">
    <property type="term" value="P:post-transcriptional regulation of gene expression"/>
    <property type="evidence" value="ECO:0000314"/>
    <property type="project" value="GeneDB"/>
</dbReference>
<dbReference type="OrthoDB" id="249523at2759"/>
<dbReference type="KEGG" id="tbr:Tb09.160.3910"/>
<reference evidence="2 3" key="1">
    <citation type="journal article" date="2005" name="Science">
        <title>Comparative genomics of trypanosomatid parasitic protozoa.</title>
        <authorList>
            <person name="El-Sayed N.M."/>
            <person name="Myler P.J."/>
            <person name="Blandin G."/>
            <person name="Berriman M."/>
            <person name="Crabtree J."/>
            <person name="Aggarwal G."/>
            <person name="Caler E."/>
            <person name="Renauld H."/>
            <person name="Worthey E.A."/>
            <person name="Hertz-Fowler C."/>
            <person name="Ghedin E."/>
            <person name="Peacock C."/>
            <person name="Bartholomeu D.C."/>
            <person name="Haas B.J."/>
            <person name="Tran A.N."/>
            <person name="Wortman J.R."/>
            <person name="Alsmark U.C."/>
            <person name="Angiuoli S."/>
            <person name="Anupama A."/>
            <person name="Badger J."/>
            <person name="Bringaud F."/>
            <person name="Cadag E."/>
            <person name="Carlton J.M."/>
            <person name="Cerqueira G.C."/>
            <person name="Creasy T."/>
            <person name="Delcher A.L."/>
            <person name="Djikeng A."/>
            <person name="Embley T.M."/>
            <person name="Hauser C."/>
            <person name="Ivens A.C."/>
            <person name="Kummerfeld S.K."/>
            <person name="Pereira-Leal J.B."/>
            <person name="Nilsson D."/>
            <person name="Peterson J."/>
            <person name="Salzberg S.L."/>
            <person name="Shallom J."/>
            <person name="Silva J.C."/>
            <person name="Sundaram J."/>
            <person name="Westenberger S."/>
            <person name="White O."/>
            <person name="Melville S.E."/>
            <person name="Donelson J.E."/>
            <person name="Andersson B."/>
            <person name="Stuart K.D."/>
            <person name="Hall N."/>
        </authorList>
    </citation>
    <scope>NUCLEOTIDE SEQUENCE [LARGE SCALE GENOMIC DNA]</scope>
    <source>
        <strain evidence="2 3">927/4 GUTat10.1</strain>
    </source>
</reference>